<dbReference type="Proteomes" id="UP000215509">
    <property type="component" value="Unassembled WGS sequence"/>
</dbReference>
<dbReference type="OrthoDB" id="9799867at2"/>
<comment type="caution">
    <text evidence="1">The sequence shown here is derived from an EMBL/GenBank/DDBJ whole genome shotgun (WGS) entry which is preliminary data.</text>
</comment>
<dbReference type="EMBL" id="NMQW01000015">
    <property type="protein sequence ID" value="OXM86359.1"/>
    <property type="molecule type" value="Genomic_DNA"/>
</dbReference>
<name>A0A229UTY1_9BACL</name>
<proteinExistence type="predicted"/>
<evidence type="ECO:0000313" key="2">
    <source>
        <dbReference type="Proteomes" id="UP000215509"/>
    </source>
</evidence>
<gene>
    <name evidence="1" type="ORF">CF651_10520</name>
</gene>
<dbReference type="InterPro" id="IPR005186">
    <property type="entry name" value="FlaG"/>
</dbReference>
<dbReference type="PANTHER" id="PTHR37166">
    <property type="entry name" value="PROTEIN FLAG"/>
    <property type="match status" value="1"/>
</dbReference>
<dbReference type="SUPFAM" id="SSF160214">
    <property type="entry name" value="FlaG-like"/>
    <property type="match status" value="1"/>
</dbReference>
<dbReference type="RefSeq" id="WP_094014816.1">
    <property type="nucleotide sequence ID" value="NZ_NMQW01000015.1"/>
</dbReference>
<protein>
    <recommendedName>
        <fullName evidence="3">Flagellar biosynthesis protein FlaG</fullName>
    </recommendedName>
</protein>
<accession>A0A229UTY1</accession>
<sequence>MSIQPTNLPKVTYSNLTGSTAEGQSVTESVAALASSTELMRKEKYELSISEEAVVQAVERANKALAGVKSHAEYSVHKPHGDIVVKLINSETKEVIREIPPEKILDLLDKFEELNGTIIDEKR</sequence>
<keyword evidence="2" id="KW-1185">Reference proteome</keyword>
<organism evidence="1 2">
    <name type="scientific">Paenibacillus rigui</name>
    <dbReference type="NCBI Taxonomy" id="554312"/>
    <lineage>
        <taxon>Bacteria</taxon>
        <taxon>Bacillati</taxon>
        <taxon>Bacillota</taxon>
        <taxon>Bacilli</taxon>
        <taxon>Bacillales</taxon>
        <taxon>Paenibacillaceae</taxon>
        <taxon>Paenibacillus</taxon>
    </lineage>
</organism>
<dbReference type="Pfam" id="PF03646">
    <property type="entry name" value="FlaG"/>
    <property type="match status" value="1"/>
</dbReference>
<dbReference type="InterPro" id="IPR035924">
    <property type="entry name" value="FlaG-like_sf"/>
</dbReference>
<dbReference type="Gene3D" id="3.30.160.170">
    <property type="entry name" value="FlaG-like"/>
    <property type="match status" value="1"/>
</dbReference>
<evidence type="ECO:0008006" key="3">
    <source>
        <dbReference type="Google" id="ProtNLM"/>
    </source>
</evidence>
<dbReference type="AlphaFoldDB" id="A0A229UTY1"/>
<dbReference type="PANTHER" id="PTHR37166:SF1">
    <property type="entry name" value="PROTEIN FLAG"/>
    <property type="match status" value="1"/>
</dbReference>
<evidence type="ECO:0000313" key="1">
    <source>
        <dbReference type="EMBL" id="OXM86359.1"/>
    </source>
</evidence>
<reference evidence="1 2" key="1">
    <citation type="submission" date="2017-07" db="EMBL/GenBank/DDBJ databases">
        <title>Genome sequencing and assembly of Paenibacillus rigui.</title>
        <authorList>
            <person name="Mayilraj S."/>
        </authorList>
    </citation>
    <scope>NUCLEOTIDE SEQUENCE [LARGE SCALE GENOMIC DNA]</scope>
    <source>
        <strain evidence="1 2">JCM 16352</strain>
    </source>
</reference>